<keyword evidence="4" id="KW-0378">Hydrolase</keyword>
<dbReference type="KEGG" id="bco:Bcell_1241"/>
<dbReference type="PANTHER" id="PTHR11820:SF7">
    <property type="entry name" value="ACYLPYRUVASE FAHD1, MITOCHONDRIAL"/>
    <property type="match status" value="1"/>
</dbReference>
<proteinExistence type="inferred from homology"/>
<dbReference type="eggNOG" id="COG0179">
    <property type="taxonomic scope" value="Bacteria"/>
</dbReference>
<organism evidence="4 5">
    <name type="scientific">Evansella cellulosilytica (strain ATCC 21833 / DSM 2522 / FERM P-1141 / JCM 9156 / N-4)</name>
    <name type="common">Bacillus cellulosilyticus</name>
    <dbReference type="NCBI Taxonomy" id="649639"/>
    <lineage>
        <taxon>Bacteria</taxon>
        <taxon>Bacillati</taxon>
        <taxon>Bacillota</taxon>
        <taxon>Bacilli</taxon>
        <taxon>Bacillales</taxon>
        <taxon>Bacillaceae</taxon>
        <taxon>Evansella</taxon>
    </lineage>
</organism>
<name>E6TSJ8_EVAC2</name>
<dbReference type="GO" id="GO:0018773">
    <property type="term" value="F:acetylpyruvate hydrolase activity"/>
    <property type="evidence" value="ECO:0007669"/>
    <property type="project" value="TreeGrafter"/>
</dbReference>
<dbReference type="GO" id="GO:0046872">
    <property type="term" value="F:metal ion binding"/>
    <property type="evidence" value="ECO:0007669"/>
    <property type="project" value="UniProtKB-KW"/>
</dbReference>
<dbReference type="InterPro" id="IPR011234">
    <property type="entry name" value="Fumarylacetoacetase-like_C"/>
</dbReference>
<accession>E6TSJ8</accession>
<dbReference type="OrthoDB" id="9805307at2"/>
<evidence type="ECO:0000256" key="2">
    <source>
        <dbReference type="ARBA" id="ARBA00022723"/>
    </source>
</evidence>
<evidence type="ECO:0000259" key="3">
    <source>
        <dbReference type="Pfam" id="PF01557"/>
    </source>
</evidence>
<evidence type="ECO:0000313" key="4">
    <source>
        <dbReference type="EMBL" id="ADU29506.1"/>
    </source>
</evidence>
<dbReference type="STRING" id="649639.Bcell_1241"/>
<protein>
    <submittedName>
        <fullName evidence="4">Fumarylacetoacetate (FAA) hydrolase</fullName>
    </submittedName>
</protein>
<comment type="similarity">
    <text evidence="1">Belongs to the FAH family.</text>
</comment>
<dbReference type="AlphaFoldDB" id="E6TSJ8"/>
<dbReference type="Proteomes" id="UP000001401">
    <property type="component" value="Chromosome"/>
</dbReference>
<dbReference type="Pfam" id="PF01557">
    <property type="entry name" value="FAA_hydrolase"/>
    <property type="match status" value="1"/>
</dbReference>
<feature type="domain" description="Fumarylacetoacetase-like C-terminal" evidence="3">
    <location>
        <begin position="86"/>
        <end position="281"/>
    </location>
</feature>
<evidence type="ECO:0000313" key="5">
    <source>
        <dbReference type="Proteomes" id="UP000001401"/>
    </source>
</evidence>
<reference evidence="4" key="1">
    <citation type="submission" date="2010-12" db="EMBL/GenBank/DDBJ databases">
        <title>Complete sequence of Bacillus cellulosilyticus DSM 2522.</title>
        <authorList>
            <consortium name="US DOE Joint Genome Institute"/>
            <person name="Lucas S."/>
            <person name="Copeland A."/>
            <person name="Lapidus A."/>
            <person name="Cheng J.-F."/>
            <person name="Bruce D."/>
            <person name="Goodwin L."/>
            <person name="Pitluck S."/>
            <person name="Chertkov O."/>
            <person name="Detter J.C."/>
            <person name="Han C."/>
            <person name="Tapia R."/>
            <person name="Land M."/>
            <person name="Hauser L."/>
            <person name="Jeffries C."/>
            <person name="Kyrpides N."/>
            <person name="Ivanova N."/>
            <person name="Mikhailova N."/>
            <person name="Brumm P."/>
            <person name="Mead D."/>
            <person name="Woyke T."/>
        </authorList>
    </citation>
    <scope>NUCLEOTIDE SEQUENCE [LARGE SCALE GENOMIC DNA]</scope>
    <source>
        <strain evidence="4">DSM 2522</strain>
    </source>
</reference>
<dbReference type="RefSeq" id="WP_013487847.1">
    <property type="nucleotide sequence ID" value="NC_014829.1"/>
</dbReference>
<dbReference type="HOGENOM" id="CLU_028458_3_1_9"/>
<dbReference type="SUPFAM" id="SSF56529">
    <property type="entry name" value="FAH"/>
    <property type="match status" value="1"/>
</dbReference>
<gene>
    <name evidence="4" type="ordered locus">Bcell_1241</name>
</gene>
<keyword evidence="5" id="KW-1185">Reference proteome</keyword>
<evidence type="ECO:0000256" key="1">
    <source>
        <dbReference type="ARBA" id="ARBA00010211"/>
    </source>
</evidence>
<dbReference type="EMBL" id="CP002394">
    <property type="protein sequence ID" value="ADU29506.1"/>
    <property type="molecule type" value="Genomic_DNA"/>
</dbReference>
<dbReference type="InterPro" id="IPR036663">
    <property type="entry name" value="Fumarylacetoacetase_C_sf"/>
</dbReference>
<keyword evidence="2" id="KW-0479">Metal-binding</keyword>
<dbReference type="PANTHER" id="PTHR11820">
    <property type="entry name" value="ACYLPYRUVASE"/>
    <property type="match status" value="1"/>
</dbReference>
<dbReference type="Gene3D" id="3.90.850.10">
    <property type="entry name" value="Fumarylacetoacetase-like, C-terminal domain"/>
    <property type="match status" value="1"/>
</dbReference>
<sequence length="283" mass="31723">MKLATLKVGTKEKAALALEDGYVLLETINNRIGENWKTNILELIEANEVFELASWYEREGKSILYDTEKIPSDSVRFAPLYRRPRKIWGVGLNYLETLPDPSEKYAPPVSFMKPDTSIIGYGDIIQIPEGSTNTTAEAELAIIIGKTCKNIEEIDAEDYILGYTTSLDMTEADIHAENQRFLTRAKSFDTFFSFGPYLLINEVDDVLGLEVETLLNGEVIHRNSIANMRYSPAYIVSYHSKVMTLLPGDIIITGTPGPVVIRNGDVVEARITHFPSLINQVNE</sequence>